<evidence type="ECO:0000256" key="1">
    <source>
        <dbReference type="SAM" id="SignalP"/>
    </source>
</evidence>
<evidence type="ECO:0000313" key="2">
    <source>
        <dbReference type="EMBL" id="QDP82821.1"/>
    </source>
</evidence>
<gene>
    <name evidence="2" type="ORF">FOH10_32980</name>
</gene>
<dbReference type="GeneID" id="80337170"/>
<accession>A0A516NVC8</accession>
<protein>
    <recommendedName>
        <fullName evidence="4">Lipoprotein</fullName>
    </recommendedName>
</protein>
<evidence type="ECO:0000313" key="3">
    <source>
        <dbReference type="Proteomes" id="UP000317039"/>
    </source>
</evidence>
<proteinExistence type="predicted"/>
<dbReference type="AlphaFoldDB" id="A0A516NVC8"/>
<feature type="chain" id="PRO_5038948033" description="Lipoprotein" evidence="1">
    <location>
        <begin position="26"/>
        <end position="143"/>
    </location>
</feature>
<evidence type="ECO:0008006" key="4">
    <source>
        <dbReference type="Google" id="ProtNLM"/>
    </source>
</evidence>
<dbReference type="EMBL" id="CP041695">
    <property type="protein sequence ID" value="QDP82821.1"/>
    <property type="molecule type" value="Genomic_DNA"/>
</dbReference>
<dbReference type="KEGG" id="nod:FOH10_32980"/>
<feature type="signal peptide" evidence="1">
    <location>
        <begin position="1"/>
        <end position="25"/>
    </location>
</feature>
<dbReference type="Proteomes" id="UP000317039">
    <property type="component" value="Chromosome"/>
</dbReference>
<dbReference type="RefSeq" id="WP_143983557.1">
    <property type="nucleotide sequence ID" value="NZ_CP041695.1"/>
</dbReference>
<sequence length="143" mass="15722">MTAIRARVATWLLLTVAVVSSTGCASWALSTGGPLDRAADHTTSQIQTMRLVTTAGCRSPAPRPMLETVLTDSRSVLRETAGDVEREPLSNPRRDPLLTLIDRARRLLDEEFAAVRAGDCAQLRRIESDLTALVDRIEHWEGE</sequence>
<organism evidence="2 3">
    <name type="scientific">Nocardia otitidiscaviarum</name>
    <dbReference type="NCBI Taxonomy" id="1823"/>
    <lineage>
        <taxon>Bacteria</taxon>
        <taxon>Bacillati</taxon>
        <taxon>Actinomycetota</taxon>
        <taxon>Actinomycetes</taxon>
        <taxon>Mycobacteriales</taxon>
        <taxon>Nocardiaceae</taxon>
        <taxon>Nocardia</taxon>
    </lineage>
</organism>
<keyword evidence="1" id="KW-0732">Signal</keyword>
<reference evidence="2 3" key="1">
    <citation type="submission" date="2019-07" db="EMBL/GenBank/DDBJ databases">
        <title>Complete Genome Sequence and Methylome Analysis of Nocardia otitidis-caviarum NEB252.</title>
        <authorList>
            <person name="Fomenkov A."/>
            <person name="Anton B.P."/>
            <person name="Vincze T."/>
            <person name="Roberts R.J."/>
        </authorList>
    </citation>
    <scope>NUCLEOTIDE SEQUENCE [LARGE SCALE GENOMIC DNA]</scope>
    <source>
        <strain evidence="2 3">NEB252</strain>
    </source>
</reference>
<dbReference type="PROSITE" id="PS51257">
    <property type="entry name" value="PROKAR_LIPOPROTEIN"/>
    <property type="match status" value="1"/>
</dbReference>
<name>A0A516NVC8_9NOCA</name>